<dbReference type="OrthoDB" id="5783533at2759"/>
<dbReference type="SUPFAM" id="SSF48371">
    <property type="entry name" value="ARM repeat"/>
    <property type="match status" value="1"/>
</dbReference>
<keyword evidence="5" id="KW-1185">Reference proteome</keyword>
<name>A0A7R9PVW5_9ACAR</name>
<dbReference type="EMBL" id="OC855819">
    <property type="protein sequence ID" value="CAD7622698.1"/>
    <property type="molecule type" value="Genomic_DNA"/>
</dbReference>
<dbReference type="InterPro" id="IPR011989">
    <property type="entry name" value="ARM-like"/>
</dbReference>
<dbReference type="Gene3D" id="1.25.10.10">
    <property type="entry name" value="Leucine-rich Repeat Variant"/>
    <property type="match status" value="1"/>
</dbReference>
<dbReference type="InterPro" id="IPR032675">
    <property type="entry name" value="LRR_dom_sf"/>
</dbReference>
<proteinExistence type="predicted"/>
<dbReference type="GO" id="GO:0031462">
    <property type="term" value="C:Cul2-RING ubiquitin ligase complex"/>
    <property type="evidence" value="ECO:0007669"/>
    <property type="project" value="TreeGrafter"/>
</dbReference>
<evidence type="ECO:0000256" key="1">
    <source>
        <dbReference type="ARBA" id="ARBA00022786"/>
    </source>
</evidence>
<dbReference type="InterPro" id="IPR056845">
    <property type="entry name" value="LRR_Zer-1"/>
</dbReference>
<dbReference type="SUPFAM" id="SSF52047">
    <property type="entry name" value="RNI-like"/>
    <property type="match status" value="1"/>
</dbReference>
<evidence type="ECO:0000313" key="4">
    <source>
        <dbReference type="EMBL" id="CAD7622698.1"/>
    </source>
</evidence>
<dbReference type="Proteomes" id="UP000759131">
    <property type="component" value="Unassembled WGS sequence"/>
</dbReference>
<dbReference type="PANTHER" id="PTHR12904">
    <property type="match status" value="1"/>
</dbReference>
<keyword evidence="1" id="KW-0833">Ubl conjugation pathway</keyword>
<evidence type="ECO:0000313" key="5">
    <source>
        <dbReference type="Proteomes" id="UP000759131"/>
    </source>
</evidence>
<feature type="domain" description="Protein zer-1 homolog-like C-terminal" evidence="2">
    <location>
        <begin position="356"/>
        <end position="708"/>
    </location>
</feature>
<protein>
    <submittedName>
        <fullName evidence="4">Uncharacterized protein</fullName>
    </submittedName>
</protein>
<evidence type="ECO:0000259" key="3">
    <source>
        <dbReference type="Pfam" id="PF25013"/>
    </source>
</evidence>
<dbReference type="AlphaFoldDB" id="A0A7R9PVW5"/>
<reference evidence="4" key="1">
    <citation type="submission" date="2020-11" db="EMBL/GenBank/DDBJ databases">
        <authorList>
            <person name="Tran Van P."/>
        </authorList>
    </citation>
    <scope>NUCLEOTIDE SEQUENCE</scope>
</reference>
<dbReference type="InterPro" id="IPR051341">
    <property type="entry name" value="Zyg-11_UBL_adapter"/>
</dbReference>
<feature type="domain" description="Zer-1-like leucine-rich repeats region" evidence="3">
    <location>
        <begin position="165"/>
        <end position="262"/>
    </location>
</feature>
<evidence type="ECO:0000259" key="2">
    <source>
        <dbReference type="Pfam" id="PF22964"/>
    </source>
</evidence>
<dbReference type="Gene3D" id="3.80.10.10">
    <property type="entry name" value="Ribonuclease Inhibitor"/>
    <property type="match status" value="1"/>
</dbReference>
<dbReference type="EMBL" id="CAJPIZ010001244">
    <property type="protein sequence ID" value="CAG2103128.1"/>
    <property type="molecule type" value="Genomic_DNA"/>
</dbReference>
<gene>
    <name evidence="4" type="ORF">OSB1V03_LOCUS3161</name>
</gene>
<dbReference type="PANTHER" id="PTHR12904:SF22">
    <property type="entry name" value="ZYG-11 FAMILY MEMBER B, CELL CYCLE REGULATOR"/>
    <property type="match status" value="1"/>
</dbReference>
<dbReference type="Pfam" id="PF25013">
    <property type="entry name" value="LRR_Zer-1"/>
    <property type="match status" value="1"/>
</dbReference>
<dbReference type="InterPro" id="IPR016024">
    <property type="entry name" value="ARM-type_fold"/>
</dbReference>
<sequence>MFVSPKTLREYCFDFLRLSLECAVTSSPASPALPLSAALVEELLQTLSEHHLTDDVLLQPLFASTPLSRVCIEDASLLTTRSLRSLRSHALKELRVSRLSKCTINELIGCLGDQSLQRLRLLDVSRSAFTSANQFCVVIGLAKLRSLRALDVSHTDFNAHGLEIVVDDLPLIQSLNISATRVKDISALRRYGNRLRALALYNLKCDDQWMTTIRELPQLALLDVSDDTDNPLDALSSRKHDFLRPLLDTEFARLQSLDISGRGDTFDARSLARFLQRRKLDFLGVMATQLAFDDALLACADMAVAGSASEAQILLALHRYEARANFVQKSLFHLYALTHAFSDAKPDVIAAIVRPMRRHLAVISVQMAATACLYNLTKNDHGDRLHPHVLRAVVETTLLAMAAHPNNQQLQKNALLTLCSDRVLQDVTFDRFHCTQLVLDSLVAFKDAAMNRMSVAIVSILAAKISTAETSVLGARPHYMEALLAIVRTRVADGGHNDLMLKFTLSALWNLTDESPKTCQMFLSKRGMDLYLRVLNTFPGECAVETKVLGLVNNIAEVRELRHNLLDVHFLRVLQQLMRSPQIDVSYFAAGIFAHLSSDGQQLQELPDVLNELVSHSQVIELPLITCLPKVEVVLSWQTPDIEMVAYRSFVPFLPLLQCAQCPAVQLWAIWAIHHVCSKNPKRYVEMLVAEKGAQTIHAIWEQSAEAEESALSQY</sequence>
<dbReference type="Pfam" id="PF22964">
    <property type="entry name" value="ZER1-like_2nd"/>
    <property type="match status" value="1"/>
</dbReference>
<dbReference type="InterPro" id="IPR055142">
    <property type="entry name" value="ZER1-like_C"/>
</dbReference>
<organism evidence="4">
    <name type="scientific">Medioppia subpectinata</name>
    <dbReference type="NCBI Taxonomy" id="1979941"/>
    <lineage>
        <taxon>Eukaryota</taxon>
        <taxon>Metazoa</taxon>
        <taxon>Ecdysozoa</taxon>
        <taxon>Arthropoda</taxon>
        <taxon>Chelicerata</taxon>
        <taxon>Arachnida</taxon>
        <taxon>Acari</taxon>
        <taxon>Acariformes</taxon>
        <taxon>Sarcoptiformes</taxon>
        <taxon>Oribatida</taxon>
        <taxon>Brachypylina</taxon>
        <taxon>Oppioidea</taxon>
        <taxon>Oppiidae</taxon>
        <taxon>Medioppia</taxon>
    </lineage>
</organism>
<accession>A0A7R9PVW5</accession>